<accession>A0A1I1XZT6</accession>
<evidence type="ECO:0000313" key="1">
    <source>
        <dbReference type="EMBL" id="SFE12816.1"/>
    </source>
</evidence>
<dbReference type="EMBL" id="FOMS01000006">
    <property type="protein sequence ID" value="SFE12816.1"/>
    <property type="molecule type" value="Genomic_DNA"/>
</dbReference>
<dbReference type="Proteomes" id="UP000325289">
    <property type="component" value="Unassembled WGS sequence"/>
</dbReference>
<dbReference type="SUPFAM" id="SSF53335">
    <property type="entry name" value="S-adenosyl-L-methionine-dependent methyltransferases"/>
    <property type="match status" value="1"/>
</dbReference>
<evidence type="ECO:0008006" key="3">
    <source>
        <dbReference type="Google" id="ProtNLM"/>
    </source>
</evidence>
<dbReference type="AlphaFoldDB" id="A0A1I1XZT6"/>
<dbReference type="RefSeq" id="WP_149756041.1">
    <property type="nucleotide sequence ID" value="NZ_FOMS01000006.1"/>
</dbReference>
<name>A0A1I1XZT6_9RHOB</name>
<organism evidence="1 2">
    <name type="scientific">Roseivivax sediminis</name>
    <dbReference type="NCBI Taxonomy" id="936889"/>
    <lineage>
        <taxon>Bacteria</taxon>
        <taxon>Pseudomonadati</taxon>
        <taxon>Pseudomonadota</taxon>
        <taxon>Alphaproteobacteria</taxon>
        <taxon>Rhodobacterales</taxon>
        <taxon>Roseobacteraceae</taxon>
        <taxon>Roseivivax</taxon>
    </lineage>
</organism>
<protein>
    <recommendedName>
        <fullName evidence="3">Methyltransferase domain-containing protein</fullName>
    </recommendedName>
</protein>
<gene>
    <name evidence="1" type="ORF">SAMN04515678_106223</name>
</gene>
<sequence length="199" mass="22340">MHGAVLTRPELTLPEPEAALLRSEYAQAEVILEYGSGGSTVMAGEMAGKHVTAIESDPEWAAMMRGWFAENPPAAGTDVEIVWSDIGPTKDWGHPKGDEAWRNFARYPLAIWSEKRFRHPDVVLVDGRFRLGCALAAAYLAERSLTLLFDDYAHRTHYHRIETFIGAPSLTGRMARFDITPQPIPPTRLLRIIQMMQRP</sequence>
<dbReference type="InterPro" id="IPR029063">
    <property type="entry name" value="SAM-dependent_MTases_sf"/>
</dbReference>
<proteinExistence type="predicted"/>
<dbReference type="Gene3D" id="3.40.50.150">
    <property type="entry name" value="Vaccinia Virus protein VP39"/>
    <property type="match status" value="1"/>
</dbReference>
<reference evidence="1 2" key="1">
    <citation type="submission" date="2016-10" db="EMBL/GenBank/DDBJ databases">
        <authorList>
            <person name="Varghese N."/>
            <person name="Submissions S."/>
        </authorList>
    </citation>
    <scope>NUCLEOTIDE SEQUENCE [LARGE SCALE GENOMIC DNA]</scope>
    <source>
        <strain evidence="2">YIM D21,KCTC 23444,ACCC 10710</strain>
    </source>
</reference>
<keyword evidence="2" id="KW-1185">Reference proteome</keyword>
<evidence type="ECO:0000313" key="2">
    <source>
        <dbReference type="Proteomes" id="UP000325289"/>
    </source>
</evidence>
<dbReference type="OrthoDB" id="7445868at2"/>